<evidence type="ECO:0000313" key="11">
    <source>
        <dbReference type="EMBL" id="MUK90134.1"/>
    </source>
</evidence>
<dbReference type="Pfam" id="PF12849">
    <property type="entry name" value="PBP_like_2"/>
    <property type="match status" value="1"/>
</dbReference>
<feature type="transmembrane region" description="Helical" evidence="9">
    <location>
        <begin position="6"/>
        <end position="23"/>
    </location>
</feature>
<comment type="subcellular location">
    <subcellularLocation>
        <location evidence="2">Cell membrane</location>
        <topology evidence="2">Lipid-anchor</topology>
    </subcellularLocation>
</comment>
<dbReference type="RefSeq" id="WP_155670635.1">
    <property type="nucleotide sequence ID" value="NZ_WOCA01000017.1"/>
</dbReference>
<evidence type="ECO:0000256" key="2">
    <source>
        <dbReference type="ARBA" id="ARBA00004193"/>
    </source>
</evidence>
<evidence type="ECO:0000256" key="5">
    <source>
        <dbReference type="ARBA" id="ARBA00022592"/>
    </source>
</evidence>
<dbReference type="EMBL" id="WOCA01000017">
    <property type="protein sequence ID" value="MUK90134.1"/>
    <property type="molecule type" value="Genomic_DNA"/>
</dbReference>
<dbReference type="GO" id="GO:0005886">
    <property type="term" value="C:plasma membrane"/>
    <property type="evidence" value="ECO:0007669"/>
    <property type="project" value="UniProtKB-SubCell"/>
</dbReference>
<keyword evidence="8" id="KW-0449">Lipoprotein</keyword>
<dbReference type="InterPro" id="IPR024370">
    <property type="entry name" value="PBP_domain"/>
</dbReference>
<proteinExistence type="inferred from homology"/>
<organism evidence="11 12">
    <name type="scientific">Ornithinibacillus caprae</name>
    <dbReference type="NCBI Taxonomy" id="2678566"/>
    <lineage>
        <taxon>Bacteria</taxon>
        <taxon>Bacillati</taxon>
        <taxon>Bacillota</taxon>
        <taxon>Bacilli</taxon>
        <taxon>Bacillales</taxon>
        <taxon>Bacillaceae</taxon>
        <taxon>Ornithinibacillus</taxon>
    </lineage>
</organism>
<gene>
    <name evidence="11" type="ORF">GMD78_17310</name>
</gene>
<dbReference type="GO" id="GO:0006817">
    <property type="term" value="P:phosphate ion transport"/>
    <property type="evidence" value="ECO:0007669"/>
    <property type="project" value="UniProtKB-KW"/>
</dbReference>
<evidence type="ECO:0000256" key="7">
    <source>
        <dbReference type="ARBA" id="ARBA00023139"/>
    </source>
</evidence>
<evidence type="ECO:0000256" key="9">
    <source>
        <dbReference type="SAM" id="Phobius"/>
    </source>
</evidence>
<feature type="transmembrane region" description="Helical" evidence="9">
    <location>
        <begin position="30"/>
        <end position="53"/>
    </location>
</feature>
<keyword evidence="5" id="KW-0813">Transport</keyword>
<feature type="transmembrane region" description="Helical" evidence="9">
    <location>
        <begin position="59"/>
        <end position="80"/>
    </location>
</feature>
<dbReference type="InterPro" id="IPR050811">
    <property type="entry name" value="Phosphate_ABC_transporter"/>
</dbReference>
<protein>
    <recommendedName>
        <fullName evidence="10">PBP domain-containing protein</fullName>
    </recommendedName>
</protein>
<comment type="similarity">
    <text evidence="3">Belongs to the PstS family.</text>
</comment>
<dbReference type="PANTHER" id="PTHR30570">
    <property type="entry name" value="PERIPLASMIC PHOSPHATE BINDING COMPONENT OF PHOSPHATE ABC TRANSPORTER"/>
    <property type="match status" value="1"/>
</dbReference>
<keyword evidence="9" id="KW-0812">Transmembrane</keyword>
<dbReference type="SUPFAM" id="SSF53850">
    <property type="entry name" value="Periplasmic binding protein-like II"/>
    <property type="match status" value="1"/>
</dbReference>
<evidence type="ECO:0000256" key="6">
    <source>
        <dbReference type="ARBA" id="ARBA00022729"/>
    </source>
</evidence>
<keyword evidence="12" id="KW-1185">Reference proteome</keyword>
<evidence type="ECO:0000256" key="8">
    <source>
        <dbReference type="ARBA" id="ARBA00023288"/>
    </source>
</evidence>
<keyword evidence="5" id="KW-0592">Phosphate transport</keyword>
<keyword evidence="6" id="KW-0732">Signal</keyword>
<keyword evidence="9" id="KW-1133">Transmembrane helix</keyword>
<dbReference type="PANTHER" id="PTHR30570:SF1">
    <property type="entry name" value="PHOSPHATE-BINDING PROTEIN PSTS"/>
    <property type="match status" value="1"/>
</dbReference>
<evidence type="ECO:0000313" key="12">
    <source>
        <dbReference type="Proteomes" id="UP000469125"/>
    </source>
</evidence>
<comment type="subunit">
    <text evidence="4">The complex is composed of two ATP-binding proteins (PstB), two transmembrane proteins (PstC and PstA) and a solute-binding protein (PstS).</text>
</comment>
<feature type="transmembrane region" description="Helical" evidence="9">
    <location>
        <begin position="87"/>
        <end position="106"/>
    </location>
</feature>
<keyword evidence="7" id="KW-0564">Palmitate</keyword>
<keyword evidence="9" id="KW-0472">Membrane</keyword>
<reference evidence="11 12" key="1">
    <citation type="submission" date="2019-11" db="EMBL/GenBank/DDBJ databases">
        <authorList>
            <person name="Li X."/>
        </authorList>
    </citation>
    <scope>NUCLEOTIDE SEQUENCE [LARGE SCALE GENOMIC DNA]</scope>
    <source>
        <strain evidence="11 12">L9</strain>
    </source>
</reference>
<evidence type="ECO:0000256" key="4">
    <source>
        <dbReference type="ARBA" id="ARBA00011529"/>
    </source>
</evidence>
<evidence type="ECO:0000256" key="3">
    <source>
        <dbReference type="ARBA" id="ARBA00008725"/>
    </source>
</evidence>
<evidence type="ECO:0000259" key="10">
    <source>
        <dbReference type="Pfam" id="PF12849"/>
    </source>
</evidence>
<dbReference type="Gene3D" id="3.40.190.10">
    <property type="entry name" value="Periplasmic binding protein-like II"/>
    <property type="match status" value="2"/>
</dbReference>
<name>A0A6N8FNQ7_9BACI</name>
<dbReference type="AlphaFoldDB" id="A0A6N8FNQ7"/>
<sequence length="411" mass="45775">MEFGGLIVVVLFGVILGIVLRKNSNVGLKLIGFIAISIPIIFVAFYGIIILAMMGYVNFYVPFAIGITIGILFFICNAFFRFLNARAWKISLISFIGLCIISWGGYQGYNAYVASVTMDNQEVDLTEYEPFKDGSKVVHLDEPTDFKIEGELPRLDGATALYPLYAAFVQATYPEKTYDVYGNSEVISTKTPNAYNNLINGEVDIIFAAGPSERQLKRAEENGIELEMTPIGREAFVFFVHSKNPVEGLTMKEIKDIYSGKIRNWSDVGGNNEEIRAFQRPDDSGSQTALENLMGDTPLMEPPTDDVVTGMGGIISETADYRNYKNAMGYSFRFFSMDMVENNSIRHLEVDGIFPDKETIRSGEYPIASEFYAITTGSDHPNVDAFIEWILSEEGQLLVEKTGYVPVGKTK</sequence>
<accession>A0A6N8FNQ7</accession>
<comment type="function">
    <text evidence="1">Part of the ABC transporter complex PstSACB involved in phosphate import.</text>
</comment>
<dbReference type="Proteomes" id="UP000469125">
    <property type="component" value="Unassembled WGS sequence"/>
</dbReference>
<evidence type="ECO:0000256" key="1">
    <source>
        <dbReference type="ARBA" id="ARBA00002841"/>
    </source>
</evidence>
<feature type="domain" description="PBP" evidence="10">
    <location>
        <begin position="156"/>
        <end position="394"/>
    </location>
</feature>
<comment type="caution">
    <text evidence="11">The sequence shown here is derived from an EMBL/GenBank/DDBJ whole genome shotgun (WGS) entry which is preliminary data.</text>
</comment>